<evidence type="ECO:0000259" key="4">
    <source>
        <dbReference type="Pfam" id="PF26079"/>
    </source>
</evidence>
<evidence type="ECO:0000313" key="6">
    <source>
        <dbReference type="Proteomes" id="UP000251994"/>
    </source>
</evidence>
<dbReference type="RefSeq" id="WP_080168580.1">
    <property type="nucleotide sequence ID" value="NZ_CP030219.1"/>
</dbReference>
<sequence length="380" mass="40676">MPFKRKTLTELRDENRNFLQAELKNVGALLRFANLKVVADMDAGMAHLHYGYLDYMALQSNPFTATGEYLAGWMALKRVYRKPASAAKSKDVKAVGAGNRIIPAGTILNRGDGYQYTVTSEIKIQDTGEGHGGITAVLPDVTDDVTGGGANGNADAGTVLTLDVNIAGVEAQLTLIEAATGGSDIEDEEVFRSRGLLSWQEPPQGGSDTDYKKWALEVSGVTRAWVKRRLNGAGTVGVYIMCDGNLNDGFPVGTDGISQLEEWGSVKASGDQLSVADHIYPLQTDTAIIFVCSPIRKTINFEIAGIKDADSTVVSSIKEALTSLFFDESNPDGSGKIDLSDINKSISNVDGTKGYILNIPSSNITFKIGEIPVLGEVKFV</sequence>
<dbReference type="AlphaFoldDB" id="A0A7U5YP95"/>
<dbReference type="InterPro" id="IPR006949">
    <property type="entry name" value="Barrel_Baseplate_J-like"/>
</dbReference>
<reference evidence="5 6" key="1">
    <citation type="submission" date="2018-06" db="EMBL/GenBank/DDBJ databases">
        <title>Completed Genome Sequences of 32 Strains from Various Serotypes of Salmonella enterica.</title>
        <authorList>
            <person name="Nash J.H.E."/>
            <person name="Robertson J."/>
            <person name="Bessonov K."/>
        </authorList>
    </citation>
    <scope>NUCLEOTIDE SEQUENCE [LARGE SCALE GENOMIC DNA]</scope>
    <source>
        <strain evidence="5 6">SA20021456</strain>
    </source>
</reference>
<evidence type="ECO:0000256" key="1">
    <source>
        <dbReference type="ARBA" id="ARBA00038087"/>
    </source>
</evidence>
<dbReference type="Pfam" id="PF26079">
    <property type="entry name" value="Baseplate_J_C"/>
    <property type="match status" value="1"/>
</dbReference>
<organism evidence="5 6">
    <name type="scientific">Salmonella enterica</name>
    <name type="common">Salmonella choleraesuis</name>
    <dbReference type="NCBI Taxonomy" id="28901"/>
    <lineage>
        <taxon>Bacteria</taxon>
        <taxon>Pseudomonadati</taxon>
        <taxon>Pseudomonadota</taxon>
        <taxon>Gammaproteobacteria</taxon>
        <taxon>Enterobacterales</taxon>
        <taxon>Enterobacteriaceae</taxon>
        <taxon>Salmonella</taxon>
    </lineage>
</organism>
<accession>A0A7U5YP95</accession>
<gene>
    <name evidence="5" type="ORF">CHC34_07805</name>
</gene>
<dbReference type="Proteomes" id="UP000251994">
    <property type="component" value="Chromosome"/>
</dbReference>
<dbReference type="Pfam" id="PF04865">
    <property type="entry name" value="Baseplate_J"/>
    <property type="match status" value="1"/>
</dbReference>
<dbReference type="InterPro" id="IPR058530">
    <property type="entry name" value="Baseplate_J-like_C"/>
</dbReference>
<evidence type="ECO:0000259" key="2">
    <source>
        <dbReference type="Pfam" id="PF04865"/>
    </source>
</evidence>
<feature type="domain" description="Baseplate J-like C-terminal" evidence="4">
    <location>
        <begin position="310"/>
        <end position="379"/>
    </location>
</feature>
<evidence type="ECO:0000259" key="3">
    <source>
        <dbReference type="Pfam" id="PF26078"/>
    </source>
</evidence>
<dbReference type="InterPro" id="IPR052399">
    <property type="entry name" value="Phage_Baseplate_Assmbl_Protein"/>
</dbReference>
<proteinExistence type="inferred from homology"/>
<evidence type="ECO:0000313" key="5">
    <source>
        <dbReference type="EMBL" id="AXD70875.1"/>
    </source>
</evidence>
<feature type="domain" description="Baseplate J-like central" evidence="3">
    <location>
        <begin position="203"/>
        <end position="256"/>
    </location>
</feature>
<protein>
    <submittedName>
        <fullName evidence="5">Phage baseplate protein</fullName>
    </submittedName>
</protein>
<dbReference type="PANTHER" id="PTHR37829:SF3">
    <property type="entry name" value="PROTEIN JAYE-RELATED"/>
    <property type="match status" value="1"/>
</dbReference>
<feature type="domain" description="Baseplate protein J-like barrel" evidence="2">
    <location>
        <begin position="96"/>
        <end position="182"/>
    </location>
</feature>
<dbReference type="PANTHER" id="PTHR37829">
    <property type="entry name" value="PHAGE-LIKE ELEMENT PBSX PROTEIN XKDT"/>
    <property type="match status" value="1"/>
</dbReference>
<dbReference type="InterPro" id="IPR058531">
    <property type="entry name" value="Baseplate_J_M"/>
</dbReference>
<name>A0A7U5YP95_SALER</name>
<dbReference type="Pfam" id="PF26078">
    <property type="entry name" value="Baseplate_J_M"/>
    <property type="match status" value="1"/>
</dbReference>
<dbReference type="EMBL" id="CP030219">
    <property type="protein sequence ID" value="AXD70875.1"/>
    <property type="molecule type" value="Genomic_DNA"/>
</dbReference>
<comment type="similarity">
    <text evidence="1">Belongs to the Mu gp47/PBSX XkdT family.</text>
</comment>